<dbReference type="EMBL" id="CAMPGE010006971">
    <property type="protein sequence ID" value="CAI2365892.1"/>
    <property type="molecule type" value="Genomic_DNA"/>
</dbReference>
<dbReference type="Proteomes" id="UP001295684">
    <property type="component" value="Unassembled WGS sequence"/>
</dbReference>
<proteinExistence type="predicted"/>
<evidence type="ECO:0000256" key="1">
    <source>
        <dbReference type="SAM" id="MobiDB-lite"/>
    </source>
</evidence>
<gene>
    <name evidence="2" type="ORF">ECRASSUSDP1_LOCUS7164</name>
</gene>
<keyword evidence="3" id="KW-1185">Reference proteome</keyword>
<feature type="compositionally biased region" description="Polar residues" evidence="1">
    <location>
        <begin position="7"/>
        <end position="36"/>
    </location>
</feature>
<feature type="region of interest" description="Disordered" evidence="1">
    <location>
        <begin position="51"/>
        <end position="80"/>
    </location>
</feature>
<sequence>MSKLIKDQSSLSQDCSTTSVHEENTQSISLTDSSGCKSELDFSTNLKHVDTNASSCGEDKSTSEGVSRITESSHSGDHEGKRMLASGIQTIVIMNKFTHSKHIDQRKQNINIVHDKRKRLFEDTEVTSSCVKPSNYKKMLKDFSNHQQRKKSQQSNRFVGPQDIKQHQIQDENSQQKCPQMKQIAISKIKFQYSLSKSSTPLSTKKKGSISRKIVMSSINKIRCSNTRGNPRVKYLNCKKFLSFTKESDDCPKEANDEYYAPSKYNLSRVSITGPRMMKDAKMKRWDPYSSRYVVKSQSKPNGNKMMTTRIGVKKSIFRGIRHDSFYQIHKKVNSPDNSQSTLKKKETFVQKNGTFQNRAKSMAISSSEMATFYKHYHGNKANNCKNRVFKALCDQYVTDECFNNTTASALHQEGSIERGSNKDYSDLIIPKPREKSYERLRARKYH</sequence>
<evidence type="ECO:0000313" key="3">
    <source>
        <dbReference type="Proteomes" id="UP001295684"/>
    </source>
</evidence>
<reference evidence="2" key="1">
    <citation type="submission" date="2023-07" db="EMBL/GenBank/DDBJ databases">
        <authorList>
            <consortium name="AG Swart"/>
            <person name="Singh M."/>
            <person name="Singh A."/>
            <person name="Seah K."/>
            <person name="Emmerich C."/>
        </authorList>
    </citation>
    <scope>NUCLEOTIDE SEQUENCE</scope>
    <source>
        <strain evidence="2">DP1</strain>
    </source>
</reference>
<dbReference type="AlphaFoldDB" id="A0AAD1UIA3"/>
<protein>
    <submittedName>
        <fullName evidence="2">Uncharacterized protein</fullName>
    </submittedName>
</protein>
<feature type="compositionally biased region" description="Polar residues" evidence="1">
    <location>
        <begin position="63"/>
        <end position="73"/>
    </location>
</feature>
<comment type="caution">
    <text evidence="2">The sequence shown here is derived from an EMBL/GenBank/DDBJ whole genome shotgun (WGS) entry which is preliminary data.</text>
</comment>
<organism evidence="2 3">
    <name type="scientific">Euplotes crassus</name>
    <dbReference type="NCBI Taxonomy" id="5936"/>
    <lineage>
        <taxon>Eukaryota</taxon>
        <taxon>Sar</taxon>
        <taxon>Alveolata</taxon>
        <taxon>Ciliophora</taxon>
        <taxon>Intramacronucleata</taxon>
        <taxon>Spirotrichea</taxon>
        <taxon>Hypotrichia</taxon>
        <taxon>Euplotida</taxon>
        <taxon>Euplotidae</taxon>
        <taxon>Moneuplotes</taxon>
    </lineage>
</organism>
<feature type="region of interest" description="Disordered" evidence="1">
    <location>
        <begin position="1"/>
        <end position="36"/>
    </location>
</feature>
<accession>A0AAD1UIA3</accession>
<name>A0AAD1UIA3_EUPCR</name>
<evidence type="ECO:0000313" key="2">
    <source>
        <dbReference type="EMBL" id="CAI2365892.1"/>
    </source>
</evidence>